<dbReference type="Proteomes" id="UP000199318">
    <property type="component" value="Unassembled WGS sequence"/>
</dbReference>
<dbReference type="CDD" id="cd00158">
    <property type="entry name" value="RHOD"/>
    <property type="match status" value="1"/>
</dbReference>
<dbReference type="InterPro" id="IPR001763">
    <property type="entry name" value="Rhodanese-like_dom"/>
</dbReference>
<dbReference type="Pfam" id="PF00581">
    <property type="entry name" value="Rhodanese"/>
    <property type="match status" value="1"/>
</dbReference>
<organism evidence="2 3">
    <name type="scientific">Salisediminibacterium halotolerans</name>
    <dbReference type="NCBI Taxonomy" id="517425"/>
    <lineage>
        <taxon>Bacteria</taxon>
        <taxon>Bacillati</taxon>
        <taxon>Bacillota</taxon>
        <taxon>Bacilli</taxon>
        <taxon>Bacillales</taxon>
        <taxon>Bacillaceae</taxon>
        <taxon>Salisediminibacterium</taxon>
    </lineage>
</organism>
<name>A0A1H9UWN1_9BACI</name>
<sequence>MEWLIYLLLGLLLLLTVIKRLPVKGVANMSADDLAARVKNKKDQPLIIDVREEHEFKSGHIRGSKNFPLSRLHESAAKLPNNKELVLICRSGNRSKSAAKKLRKQGFQHLINVQGGISSWRGETVKK</sequence>
<dbReference type="InterPro" id="IPR050229">
    <property type="entry name" value="GlpE_sulfurtransferase"/>
</dbReference>
<dbReference type="PANTHER" id="PTHR43031">
    <property type="entry name" value="FAD-DEPENDENT OXIDOREDUCTASE"/>
    <property type="match status" value="1"/>
</dbReference>
<dbReference type="RefSeq" id="WP_093073231.1">
    <property type="nucleotide sequence ID" value="NZ_FOGV01000016.1"/>
</dbReference>
<dbReference type="Gene3D" id="3.40.250.10">
    <property type="entry name" value="Rhodanese-like domain"/>
    <property type="match status" value="1"/>
</dbReference>
<accession>A0A1H9UWN1</accession>
<dbReference type="SUPFAM" id="SSF52821">
    <property type="entry name" value="Rhodanese/Cell cycle control phosphatase"/>
    <property type="match status" value="1"/>
</dbReference>
<dbReference type="OrthoDB" id="9800872at2"/>
<dbReference type="AlphaFoldDB" id="A0A1H9UWN1"/>
<keyword evidence="3" id="KW-1185">Reference proteome</keyword>
<evidence type="ECO:0000313" key="3">
    <source>
        <dbReference type="Proteomes" id="UP000199318"/>
    </source>
</evidence>
<protein>
    <submittedName>
        <fullName evidence="2">Rhodanese-related sulfurtransferase</fullName>
    </submittedName>
</protein>
<gene>
    <name evidence="2" type="ORF">SAMN05444126_11620</name>
</gene>
<feature type="domain" description="Rhodanese" evidence="1">
    <location>
        <begin position="41"/>
        <end position="125"/>
    </location>
</feature>
<evidence type="ECO:0000259" key="1">
    <source>
        <dbReference type="PROSITE" id="PS50206"/>
    </source>
</evidence>
<dbReference type="PANTHER" id="PTHR43031:SF17">
    <property type="entry name" value="SULFURTRANSFERASE YTWF-RELATED"/>
    <property type="match status" value="1"/>
</dbReference>
<comment type="caution">
    <text evidence="2">The sequence shown here is derived from an EMBL/GenBank/DDBJ whole genome shotgun (WGS) entry which is preliminary data.</text>
</comment>
<evidence type="ECO:0000313" key="2">
    <source>
        <dbReference type="EMBL" id="SES13443.1"/>
    </source>
</evidence>
<reference evidence="3" key="1">
    <citation type="submission" date="2016-10" db="EMBL/GenBank/DDBJ databases">
        <authorList>
            <person name="de Groot N.N."/>
        </authorList>
    </citation>
    <scope>NUCLEOTIDE SEQUENCE [LARGE SCALE GENOMIC DNA]</scope>
    <source>
        <strain evidence="3">10nlg</strain>
    </source>
</reference>
<dbReference type="EMBL" id="FOGV01000016">
    <property type="protein sequence ID" value="SES13443.1"/>
    <property type="molecule type" value="Genomic_DNA"/>
</dbReference>
<dbReference type="STRING" id="1464123.SAMN05444126_11620"/>
<dbReference type="InterPro" id="IPR036873">
    <property type="entry name" value="Rhodanese-like_dom_sf"/>
</dbReference>
<dbReference type="PROSITE" id="PS50206">
    <property type="entry name" value="RHODANESE_3"/>
    <property type="match status" value="1"/>
</dbReference>
<proteinExistence type="predicted"/>
<dbReference type="SMART" id="SM00450">
    <property type="entry name" value="RHOD"/>
    <property type="match status" value="1"/>
</dbReference>